<dbReference type="GO" id="GO:0020037">
    <property type="term" value="F:heme binding"/>
    <property type="evidence" value="ECO:0007669"/>
    <property type="project" value="InterPro"/>
</dbReference>
<keyword evidence="7 8" id="KW-0503">Monooxygenase</keyword>
<dbReference type="GO" id="GO:0008395">
    <property type="term" value="F:steroid hydroxylase activity"/>
    <property type="evidence" value="ECO:0007669"/>
    <property type="project" value="TreeGrafter"/>
</dbReference>
<comment type="similarity">
    <text evidence="2 8">Belongs to the cytochrome P450 family.</text>
</comment>
<dbReference type="Pfam" id="PF00067">
    <property type="entry name" value="p450"/>
    <property type="match status" value="1"/>
</dbReference>
<keyword evidence="6 8" id="KW-0408">Iron</keyword>
<feature type="non-terminal residue" evidence="9">
    <location>
        <position position="1"/>
    </location>
</feature>
<feature type="non-terminal residue" evidence="9">
    <location>
        <position position="68"/>
    </location>
</feature>
<dbReference type="InterPro" id="IPR002397">
    <property type="entry name" value="Cyt_P450_B"/>
</dbReference>
<comment type="caution">
    <text evidence="9">The sequence shown here is derived from an EMBL/GenBank/DDBJ whole genome shotgun (WGS) entry which is preliminary data.</text>
</comment>
<keyword evidence="4 8" id="KW-0479">Metal-binding</keyword>
<evidence type="ECO:0000256" key="5">
    <source>
        <dbReference type="ARBA" id="ARBA00023002"/>
    </source>
</evidence>
<keyword evidence="3 8" id="KW-0349">Heme</keyword>
<evidence type="ECO:0000256" key="7">
    <source>
        <dbReference type="ARBA" id="ARBA00023033"/>
    </source>
</evidence>
<evidence type="ECO:0000313" key="9">
    <source>
        <dbReference type="EMBL" id="EKT76220.1"/>
    </source>
</evidence>
<proteinExistence type="inferred from homology"/>
<sequence length="68" mass="7113">ATARISTKDVTLGDVFLPEGSVVLLSYGSANHDAAVYDAPSDYDMTRPPLPHLAFGSGNHACAGIYFA</sequence>
<dbReference type="EMBL" id="AJYC02000449">
    <property type="protein sequence ID" value="EKT76220.1"/>
    <property type="molecule type" value="Genomic_DNA"/>
</dbReference>
<dbReference type="InterPro" id="IPR001128">
    <property type="entry name" value="Cyt_P450"/>
</dbReference>
<protein>
    <submittedName>
        <fullName evidence="9">Cytochrome P450</fullName>
    </submittedName>
</protein>
<dbReference type="Gene3D" id="1.10.630.10">
    <property type="entry name" value="Cytochrome P450"/>
    <property type="match status" value="1"/>
</dbReference>
<evidence type="ECO:0000256" key="6">
    <source>
        <dbReference type="ARBA" id="ARBA00023004"/>
    </source>
</evidence>
<name>K8XGG0_RHOOP</name>
<reference evidence="9 10" key="1">
    <citation type="journal article" date="2013" name="Genome Announc.">
        <title>Draft Genome Sequence of Rhodococcus opacus Strain M213 Shows a Diverse Catabolic Potential.</title>
        <authorList>
            <person name="Pathak A."/>
            <person name="Green S.J."/>
            <person name="Ogram A."/>
            <person name="Chauhan A."/>
        </authorList>
    </citation>
    <scope>NUCLEOTIDE SEQUENCE [LARGE SCALE GENOMIC DNA]</scope>
    <source>
        <strain evidence="9 10">M213</strain>
    </source>
</reference>
<evidence type="ECO:0000256" key="4">
    <source>
        <dbReference type="ARBA" id="ARBA00022723"/>
    </source>
</evidence>
<accession>K8XGG0</accession>
<evidence type="ECO:0000256" key="1">
    <source>
        <dbReference type="ARBA" id="ARBA00001971"/>
    </source>
</evidence>
<dbReference type="GO" id="GO:0036199">
    <property type="term" value="F:cholest-4-en-3-one 26-monooxygenase activity"/>
    <property type="evidence" value="ECO:0007669"/>
    <property type="project" value="TreeGrafter"/>
</dbReference>
<dbReference type="InterPro" id="IPR017972">
    <property type="entry name" value="Cyt_P450_CS"/>
</dbReference>
<comment type="cofactor">
    <cofactor evidence="1">
        <name>heme</name>
        <dbReference type="ChEBI" id="CHEBI:30413"/>
    </cofactor>
</comment>
<keyword evidence="5 8" id="KW-0560">Oxidoreductase</keyword>
<dbReference type="PANTHER" id="PTHR46696:SF4">
    <property type="entry name" value="BIOTIN BIOSYNTHESIS CYTOCHROME P450"/>
    <property type="match status" value="1"/>
</dbReference>
<dbReference type="InterPro" id="IPR036396">
    <property type="entry name" value="Cyt_P450_sf"/>
</dbReference>
<dbReference type="AlphaFoldDB" id="K8XGG0"/>
<organism evidence="9 10">
    <name type="scientific">Rhodococcus opacus M213</name>
    <dbReference type="NCBI Taxonomy" id="1129896"/>
    <lineage>
        <taxon>Bacteria</taxon>
        <taxon>Bacillati</taxon>
        <taxon>Actinomycetota</taxon>
        <taxon>Actinomycetes</taxon>
        <taxon>Mycobacteriales</taxon>
        <taxon>Nocardiaceae</taxon>
        <taxon>Rhodococcus</taxon>
    </lineage>
</organism>
<evidence type="ECO:0000256" key="2">
    <source>
        <dbReference type="ARBA" id="ARBA00010617"/>
    </source>
</evidence>
<dbReference type="PRINTS" id="PR00359">
    <property type="entry name" value="BP450"/>
</dbReference>
<dbReference type="SUPFAM" id="SSF48264">
    <property type="entry name" value="Cytochrome P450"/>
    <property type="match status" value="1"/>
</dbReference>
<dbReference type="RefSeq" id="WP_005265928.1">
    <property type="nucleotide sequence ID" value="NZ_AJYC02000449.1"/>
</dbReference>
<dbReference type="Proteomes" id="UP000005951">
    <property type="component" value="Unassembled WGS sequence"/>
</dbReference>
<evidence type="ECO:0000256" key="3">
    <source>
        <dbReference type="ARBA" id="ARBA00022617"/>
    </source>
</evidence>
<evidence type="ECO:0000313" key="10">
    <source>
        <dbReference type="Proteomes" id="UP000005951"/>
    </source>
</evidence>
<evidence type="ECO:0000256" key="8">
    <source>
        <dbReference type="RuleBase" id="RU000461"/>
    </source>
</evidence>
<gene>
    <name evidence="9" type="ORF">WSS_A43865</name>
</gene>
<dbReference type="GO" id="GO:0006707">
    <property type="term" value="P:cholesterol catabolic process"/>
    <property type="evidence" value="ECO:0007669"/>
    <property type="project" value="TreeGrafter"/>
</dbReference>
<dbReference type="GO" id="GO:0005506">
    <property type="term" value="F:iron ion binding"/>
    <property type="evidence" value="ECO:0007669"/>
    <property type="project" value="InterPro"/>
</dbReference>
<dbReference type="PROSITE" id="PS00086">
    <property type="entry name" value="CYTOCHROME_P450"/>
    <property type="match status" value="1"/>
</dbReference>
<dbReference type="PANTHER" id="PTHR46696">
    <property type="entry name" value="P450, PUTATIVE (EUROFUNG)-RELATED"/>
    <property type="match status" value="1"/>
</dbReference>